<dbReference type="OMA" id="YICQRII"/>
<reference evidence="2 3" key="1">
    <citation type="journal article" date="2011" name="Genome Res.">
        <title>Phylogeny-wide analysis of social amoeba genomes highlights ancient origins for complex intercellular communication.</title>
        <authorList>
            <person name="Heidel A.J."/>
            <person name="Lawal H.M."/>
            <person name="Felder M."/>
            <person name="Schilde C."/>
            <person name="Helps N.R."/>
            <person name="Tunggal B."/>
            <person name="Rivero F."/>
            <person name="John U."/>
            <person name="Schleicher M."/>
            <person name="Eichinger L."/>
            <person name="Platzer M."/>
            <person name="Noegel A.A."/>
            <person name="Schaap P."/>
            <person name="Gloeckner G."/>
        </authorList>
    </citation>
    <scope>NUCLEOTIDE SEQUENCE [LARGE SCALE GENOMIC DNA]</scope>
    <source>
        <strain evidence="3">ATCC 26659 / Pp 5 / PN500</strain>
    </source>
</reference>
<dbReference type="Proteomes" id="UP000001396">
    <property type="component" value="Unassembled WGS sequence"/>
</dbReference>
<dbReference type="PANTHER" id="PTHR21780:SF0">
    <property type="entry name" value="TRANSMEMBRANE PROTEIN 209"/>
    <property type="match status" value="1"/>
</dbReference>
<proteinExistence type="predicted"/>
<feature type="compositionally biased region" description="Low complexity" evidence="1">
    <location>
        <begin position="249"/>
        <end position="273"/>
    </location>
</feature>
<dbReference type="Pfam" id="PF09786">
    <property type="entry name" value="CytochromB561_N"/>
    <property type="match status" value="1"/>
</dbReference>
<feature type="region of interest" description="Disordered" evidence="1">
    <location>
        <begin position="194"/>
        <end position="284"/>
    </location>
</feature>
<keyword evidence="3" id="KW-1185">Reference proteome</keyword>
<comment type="caution">
    <text evidence="2">The sequence shown here is derived from an EMBL/GenBank/DDBJ whole genome shotgun (WGS) entry which is preliminary data.</text>
</comment>
<feature type="compositionally biased region" description="Low complexity" evidence="1">
    <location>
        <begin position="203"/>
        <end position="242"/>
    </location>
</feature>
<dbReference type="GeneID" id="31362081"/>
<evidence type="ECO:0000256" key="1">
    <source>
        <dbReference type="SAM" id="MobiDB-lite"/>
    </source>
</evidence>
<evidence type="ECO:0008006" key="4">
    <source>
        <dbReference type="Google" id="ProtNLM"/>
    </source>
</evidence>
<feature type="region of interest" description="Disordered" evidence="1">
    <location>
        <begin position="24"/>
        <end position="52"/>
    </location>
</feature>
<dbReference type="InParanoid" id="D3BF66"/>
<sequence>MYQSSINKPSSSTVITPTGVISHRTTNTNISSTPSSSSSSSSTPLQKDNNSSNILKSPSFPFVSRSWELNTFDSYMKFRAHYVNVKSTKYLVKALSLMVLSIGVYCYLFEAGSILLPIVWFYSLLIGSSVTLGLGSAMLAQHFQQVPEVILSEEQRQLYQWPSNFPSSPPVSTASSSSRKDSLIQEARYGMTLDSISPYKPANNSSSSTSTSSVVGSNTTNNNTTGSSSSTTTTTSSTTGSNISPVSNKTTSTQSTVITPTSSTSSVQQKSPITSPYSYRSTRYTPPKSIEIRENEEISNHFQGRLFTSLSEFVTSQFDKEVIDQNDRSNHDKDKSIYVMIDLLIINNHDIIEIFEIEPLSQQHYGYEAPIQSYRVLQRSKVIEPTKVSYEDMVASKYLQWKNMCEAEHLYNMISAANACSRWFTENIIKPLVAPAEAYLAVKDEKLLSLVDERGFGMAKCSFLNLPTLDIMKNVLKHTIYHLDRLNDVHHKKESEHICRRIKELSKDGYVFHTFGNKSNDQNDLQQPTDEQLLFALFLAYMDEKLYKDVTAPIPDLPFSSKYIKDDNSKQVFKYVPIINITYKRPLHLDILTPQYESFKLIDISPGLQNIFFTIVLFFYYITKYNDGYIDNMDISKLNVNIFLNSLINDDSNDDEDDIDLLEDD</sequence>
<organism evidence="2 3">
    <name type="scientific">Heterostelium pallidum (strain ATCC 26659 / Pp 5 / PN500)</name>
    <name type="common">Cellular slime mold</name>
    <name type="synonym">Polysphondylium pallidum</name>
    <dbReference type="NCBI Taxonomy" id="670386"/>
    <lineage>
        <taxon>Eukaryota</taxon>
        <taxon>Amoebozoa</taxon>
        <taxon>Evosea</taxon>
        <taxon>Eumycetozoa</taxon>
        <taxon>Dictyostelia</taxon>
        <taxon>Acytosteliales</taxon>
        <taxon>Acytosteliaceae</taxon>
        <taxon>Heterostelium</taxon>
    </lineage>
</organism>
<dbReference type="AlphaFoldDB" id="D3BF66"/>
<name>D3BF66_HETP5</name>
<dbReference type="InterPro" id="IPR019176">
    <property type="entry name" value="Cytochrome_B561-rel"/>
</dbReference>
<gene>
    <name evidence="2" type="ORF">PPL_06599</name>
</gene>
<dbReference type="RefSeq" id="XP_020431901.1">
    <property type="nucleotide sequence ID" value="XM_020577453.1"/>
</dbReference>
<dbReference type="FunCoup" id="D3BF66">
    <property type="interactions" value="531"/>
</dbReference>
<evidence type="ECO:0000313" key="3">
    <source>
        <dbReference type="Proteomes" id="UP000001396"/>
    </source>
</evidence>
<feature type="compositionally biased region" description="Low complexity" evidence="1">
    <location>
        <begin position="25"/>
        <end position="44"/>
    </location>
</feature>
<dbReference type="EMBL" id="ADBJ01000031">
    <property type="protein sequence ID" value="EFA79780.1"/>
    <property type="molecule type" value="Genomic_DNA"/>
</dbReference>
<accession>D3BF66</accession>
<feature type="compositionally biased region" description="Polar residues" evidence="1">
    <location>
        <begin position="274"/>
        <end position="284"/>
    </location>
</feature>
<protein>
    <recommendedName>
        <fullName evidence="4">Transmembrane protein</fullName>
    </recommendedName>
</protein>
<dbReference type="PANTHER" id="PTHR21780">
    <property type="entry name" value="TRANSMEMBRANE PROTEIN 209"/>
    <property type="match status" value="1"/>
</dbReference>
<evidence type="ECO:0000313" key="2">
    <source>
        <dbReference type="EMBL" id="EFA79780.1"/>
    </source>
</evidence>
<dbReference type="GO" id="GO:0016020">
    <property type="term" value="C:membrane"/>
    <property type="evidence" value="ECO:0007669"/>
    <property type="project" value="TreeGrafter"/>
</dbReference>